<dbReference type="GO" id="GO:0043953">
    <property type="term" value="P:protein transport by the Tat complex"/>
    <property type="evidence" value="ECO:0007669"/>
    <property type="project" value="InterPro"/>
</dbReference>
<dbReference type="OrthoDB" id="1525160at2"/>
<keyword evidence="6 9" id="KW-1133">Transmembrane helix</keyword>
<evidence type="ECO:0000256" key="9">
    <source>
        <dbReference type="SAM" id="Phobius"/>
    </source>
</evidence>
<evidence type="ECO:0000256" key="6">
    <source>
        <dbReference type="ARBA" id="ARBA00022989"/>
    </source>
</evidence>
<feature type="transmembrane region" description="Helical" evidence="9">
    <location>
        <begin position="6"/>
        <end position="22"/>
    </location>
</feature>
<protein>
    <submittedName>
        <fullName evidence="10">Sec-independent protein translocase protein TatA</fullName>
    </submittedName>
</protein>
<dbReference type="NCBIfam" id="TIGR01410">
    <property type="entry name" value="tatB"/>
    <property type="match status" value="1"/>
</dbReference>
<dbReference type="PANTHER" id="PTHR33162:SF1">
    <property type="entry name" value="SEC-INDEPENDENT PROTEIN TRANSLOCASE PROTEIN TATA, CHLOROPLASTIC"/>
    <property type="match status" value="1"/>
</dbReference>
<keyword evidence="5" id="KW-0653">Protein transport</keyword>
<dbReference type="Pfam" id="PF02416">
    <property type="entry name" value="TatA_B_E"/>
    <property type="match status" value="1"/>
</dbReference>
<dbReference type="GO" id="GO:0016020">
    <property type="term" value="C:membrane"/>
    <property type="evidence" value="ECO:0007669"/>
    <property type="project" value="UniProtKB-SubCell"/>
</dbReference>
<dbReference type="RefSeq" id="WP_103726316.1">
    <property type="nucleotide sequence ID" value="NZ_PQNY01000010.1"/>
</dbReference>
<evidence type="ECO:0000256" key="4">
    <source>
        <dbReference type="ARBA" id="ARBA00022692"/>
    </source>
</evidence>
<reference evidence="10 11" key="1">
    <citation type="submission" date="2018-01" db="EMBL/GenBank/DDBJ databases">
        <title>Genomic Encyclopedia of Type Strains, Phase I: the one thousand microbial genomes (KMG-I) project.</title>
        <authorList>
            <person name="Goeker M."/>
        </authorList>
    </citation>
    <scope>NUCLEOTIDE SEQUENCE [LARGE SCALE GENOMIC DNA]</scope>
    <source>
        <strain evidence="10 11">DSM 17960</strain>
    </source>
</reference>
<evidence type="ECO:0000313" key="10">
    <source>
        <dbReference type="EMBL" id="POS01464.1"/>
    </source>
</evidence>
<evidence type="ECO:0000256" key="3">
    <source>
        <dbReference type="ARBA" id="ARBA00022475"/>
    </source>
</evidence>
<organism evidence="10 11">
    <name type="scientific">Flavobacterium croceum DSM 17960</name>
    <dbReference type="NCBI Taxonomy" id="1121886"/>
    <lineage>
        <taxon>Bacteria</taxon>
        <taxon>Pseudomonadati</taxon>
        <taxon>Bacteroidota</taxon>
        <taxon>Flavobacteriia</taxon>
        <taxon>Flavobacteriales</taxon>
        <taxon>Flavobacteriaceae</taxon>
        <taxon>Flavobacterium</taxon>
    </lineage>
</organism>
<comment type="subcellular location">
    <subcellularLocation>
        <location evidence="1">Membrane</location>
        <topology evidence="1">Single-pass membrane protein</topology>
    </subcellularLocation>
</comment>
<keyword evidence="3" id="KW-1003">Cell membrane</keyword>
<dbReference type="PANTHER" id="PTHR33162">
    <property type="entry name" value="SEC-INDEPENDENT PROTEIN TRANSLOCASE PROTEIN TATA, CHLOROPLASTIC"/>
    <property type="match status" value="1"/>
</dbReference>
<accession>A0A2S4N6Z8</accession>
<keyword evidence="4 9" id="KW-0812">Transmembrane</keyword>
<evidence type="ECO:0000256" key="5">
    <source>
        <dbReference type="ARBA" id="ARBA00022927"/>
    </source>
</evidence>
<name>A0A2S4N6Z8_9FLAO</name>
<dbReference type="Proteomes" id="UP000237056">
    <property type="component" value="Unassembled WGS sequence"/>
</dbReference>
<keyword evidence="7" id="KW-0811">Translocation</keyword>
<keyword evidence="11" id="KW-1185">Reference proteome</keyword>
<dbReference type="PRINTS" id="PR01506">
    <property type="entry name" value="TATBPROTEIN"/>
</dbReference>
<keyword evidence="8 9" id="KW-0472">Membrane</keyword>
<sequence length="119" mass="13079">MFGISGGELVFIIIVGIMLLGPDKIPGAMRTFGKFMANVKHATNEIKTEIQKSADIQDLQSSIKSISNPIENEVERIKSSVGLPDLNNITSDITQQITQEAKPLQENIEDITGPIKRQM</sequence>
<dbReference type="AlphaFoldDB" id="A0A2S4N6Z8"/>
<proteinExistence type="predicted"/>
<dbReference type="InterPro" id="IPR018448">
    <property type="entry name" value="TatB"/>
</dbReference>
<dbReference type="GO" id="GO:0008320">
    <property type="term" value="F:protein transmembrane transporter activity"/>
    <property type="evidence" value="ECO:0007669"/>
    <property type="project" value="InterPro"/>
</dbReference>
<dbReference type="Gene3D" id="1.20.5.3310">
    <property type="match status" value="1"/>
</dbReference>
<dbReference type="InterPro" id="IPR003369">
    <property type="entry name" value="TatA/B/E"/>
</dbReference>
<comment type="caution">
    <text evidence="10">The sequence shown here is derived from an EMBL/GenBank/DDBJ whole genome shotgun (WGS) entry which is preliminary data.</text>
</comment>
<gene>
    <name evidence="10" type="ORF">Q361_11047</name>
</gene>
<evidence type="ECO:0000256" key="7">
    <source>
        <dbReference type="ARBA" id="ARBA00023010"/>
    </source>
</evidence>
<evidence type="ECO:0000256" key="2">
    <source>
        <dbReference type="ARBA" id="ARBA00022448"/>
    </source>
</evidence>
<evidence type="ECO:0000313" key="11">
    <source>
        <dbReference type="Proteomes" id="UP000237056"/>
    </source>
</evidence>
<evidence type="ECO:0000256" key="8">
    <source>
        <dbReference type="ARBA" id="ARBA00023136"/>
    </source>
</evidence>
<evidence type="ECO:0000256" key="1">
    <source>
        <dbReference type="ARBA" id="ARBA00004167"/>
    </source>
</evidence>
<dbReference type="EMBL" id="PQNY01000010">
    <property type="protein sequence ID" value="POS01464.1"/>
    <property type="molecule type" value="Genomic_DNA"/>
</dbReference>
<keyword evidence="2" id="KW-0813">Transport</keyword>